<reference evidence="2 3" key="1">
    <citation type="submission" date="2019-06" db="EMBL/GenBank/DDBJ databases">
        <title>WGS assembly of Gossypium darwinii.</title>
        <authorList>
            <person name="Chen Z.J."/>
            <person name="Sreedasyam A."/>
            <person name="Ando A."/>
            <person name="Song Q."/>
            <person name="De L."/>
            <person name="Hulse-Kemp A."/>
            <person name="Ding M."/>
            <person name="Ye W."/>
            <person name="Kirkbride R."/>
            <person name="Jenkins J."/>
            <person name="Plott C."/>
            <person name="Lovell J."/>
            <person name="Lin Y.-M."/>
            <person name="Vaughn R."/>
            <person name="Liu B."/>
            <person name="Li W."/>
            <person name="Simpson S."/>
            <person name="Scheffler B."/>
            <person name="Saski C."/>
            <person name="Grover C."/>
            <person name="Hu G."/>
            <person name="Conover J."/>
            <person name="Carlson J."/>
            <person name="Shu S."/>
            <person name="Boston L."/>
            <person name="Williams M."/>
            <person name="Peterson D."/>
            <person name="Mcgee K."/>
            <person name="Jones D."/>
            <person name="Wendel J."/>
            <person name="Stelly D."/>
            <person name="Grimwood J."/>
            <person name="Schmutz J."/>
        </authorList>
    </citation>
    <scope>NUCLEOTIDE SEQUENCE [LARGE SCALE GENOMIC DNA]</scope>
    <source>
        <strain evidence="2">1808015.09</strain>
    </source>
</reference>
<organism evidence="2 3">
    <name type="scientific">Gossypium darwinii</name>
    <name type="common">Darwin's cotton</name>
    <name type="synonym">Gossypium barbadense var. darwinii</name>
    <dbReference type="NCBI Taxonomy" id="34276"/>
    <lineage>
        <taxon>Eukaryota</taxon>
        <taxon>Viridiplantae</taxon>
        <taxon>Streptophyta</taxon>
        <taxon>Embryophyta</taxon>
        <taxon>Tracheophyta</taxon>
        <taxon>Spermatophyta</taxon>
        <taxon>Magnoliopsida</taxon>
        <taxon>eudicotyledons</taxon>
        <taxon>Gunneridae</taxon>
        <taxon>Pentapetalae</taxon>
        <taxon>rosids</taxon>
        <taxon>malvids</taxon>
        <taxon>Malvales</taxon>
        <taxon>Malvaceae</taxon>
        <taxon>Malvoideae</taxon>
        <taxon>Gossypium</taxon>
    </lineage>
</organism>
<proteinExistence type="predicted"/>
<dbReference type="Pfam" id="PF03468">
    <property type="entry name" value="XS"/>
    <property type="match status" value="1"/>
</dbReference>
<evidence type="ECO:0000259" key="1">
    <source>
        <dbReference type="Pfam" id="PF03468"/>
    </source>
</evidence>
<dbReference type="AlphaFoldDB" id="A0A5D2BV18"/>
<dbReference type="InterPro" id="IPR038588">
    <property type="entry name" value="XS_domain_sf"/>
</dbReference>
<sequence length="171" mass="18844">MAVSKGIWSPKTLPDAEALAMKEDLVVWPPVVILHNGSIGTTNSGDRIVVSIEELEAFLREAGFGWGISKVCRGKPVNQSIMVVIFHGTFSGLQEAERLHKLYAENKHGRDEFQRVNCNSGETQHKLEDVLYGYLGIAGDLDKLDIKTKSHSIVKSKKGIYAIADAHLDTE</sequence>
<keyword evidence="3" id="KW-1185">Reference proteome</keyword>
<evidence type="ECO:0000313" key="2">
    <source>
        <dbReference type="EMBL" id="TYG61171.1"/>
    </source>
</evidence>
<dbReference type="Gene3D" id="3.30.70.2890">
    <property type="entry name" value="XS domain"/>
    <property type="match status" value="1"/>
</dbReference>
<dbReference type="InterPro" id="IPR005380">
    <property type="entry name" value="XS_domain"/>
</dbReference>
<feature type="domain" description="XS" evidence="1">
    <location>
        <begin position="23"/>
        <end position="142"/>
    </location>
</feature>
<protein>
    <recommendedName>
        <fullName evidence="1">XS domain-containing protein</fullName>
    </recommendedName>
</protein>
<accession>A0A5D2BV18</accession>
<dbReference type="PANTHER" id="PTHR46619">
    <property type="entry name" value="RNA RECOGNITION MOTIF XS DOMAIN PROTEIN-RELATED"/>
    <property type="match status" value="1"/>
</dbReference>
<gene>
    <name evidence="2" type="ORF">ES288_D07G126100v1</name>
</gene>
<evidence type="ECO:0000313" key="3">
    <source>
        <dbReference type="Proteomes" id="UP000323506"/>
    </source>
</evidence>
<dbReference type="GO" id="GO:0031047">
    <property type="term" value="P:regulatory ncRNA-mediated gene silencing"/>
    <property type="evidence" value="ECO:0007669"/>
    <property type="project" value="InterPro"/>
</dbReference>
<dbReference type="EMBL" id="CM017707">
    <property type="protein sequence ID" value="TYG61171.1"/>
    <property type="molecule type" value="Genomic_DNA"/>
</dbReference>
<dbReference type="PANTHER" id="PTHR46619:SF2">
    <property type="entry name" value="XS DOMAIN PROTEIN"/>
    <property type="match status" value="1"/>
</dbReference>
<dbReference type="Proteomes" id="UP000323506">
    <property type="component" value="Chromosome D07"/>
</dbReference>
<name>A0A5D2BV18_GOSDA</name>